<dbReference type="KEGG" id="aplc:110985900"/>
<evidence type="ECO:0000313" key="12">
    <source>
        <dbReference type="RefSeq" id="XP_022103040.1"/>
    </source>
</evidence>
<dbReference type="GO" id="GO:0005886">
    <property type="term" value="C:plasma membrane"/>
    <property type="evidence" value="ECO:0007669"/>
    <property type="project" value="UniProtKB-SubCell"/>
</dbReference>
<keyword evidence="2" id="KW-1003">Cell membrane</keyword>
<evidence type="ECO:0000256" key="1">
    <source>
        <dbReference type="ARBA" id="ARBA00004651"/>
    </source>
</evidence>
<feature type="transmembrane region" description="Helical" evidence="9">
    <location>
        <begin position="164"/>
        <end position="185"/>
    </location>
</feature>
<dbReference type="PANTHER" id="PTHR24228:SF72">
    <property type="entry name" value="G-PROTEIN COUPLED RECEPTORS FAMILY 1 PROFILE DOMAIN-CONTAINING PROTEIN"/>
    <property type="match status" value="1"/>
</dbReference>
<keyword evidence="6 9" id="KW-0472">Membrane</keyword>
<dbReference type="PRINTS" id="PR00237">
    <property type="entry name" value="GPCRRHODOPSN"/>
</dbReference>
<dbReference type="PROSITE" id="PS50262">
    <property type="entry name" value="G_PROTEIN_RECEP_F1_2"/>
    <property type="match status" value="1"/>
</dbReference>
<evidence type="ECO:0000259" key="10">
    <source>
        <dbReference type="PROSITE" id="PS50262"/>
    </source>
</evidence>
<proteinExistence type="predicted"/>
<keyword evidence="4 9" id="KW-1133">Transmembrane helix</keyword>
<gene>
    <name evidence="12" type="primary">LOC110985900</name>
</gene>
<keyword evidence="11" id="KW-1185">Reference proteome</keyword>
<evidence type="ECO:0000256" key="8">
    <source>
        <dbReference type="ARBA" id="ARBA00023224"/>
    </source>
</evidence>
<sequence length="362" mass="40722">MMIDEETPLQIPHFVVIIATDMEVNSTVIVYPGVTPAISVSERRFLATILCIIVVTGLFGNSVVMMSVFLSKKLRRCITTFFILNLSVADVAACLSMPWTIVSFLYPGGWPLPDFLCQMGGFGLIMFFGCSVMTLSTIAINRLHLITWTRHTYLTIYTPIKTGFIILATWLLAIMVASVPLIFNFGQLGYSARHASCTRDPSHPLATALNIFLAAVFYPVPCLIIISSYAKIYSFVRSHSRIIKHGHDPTKTSRTRAQIDRAHFRGHISRRQLLVTWNMFYVVCVFCALVSPYAIALFISNNDRALPYTAVVLSFNSCINPFIYATKHPDFKKVMVCILTCRIRNIPGRVRRQRTPAQPLKN</sequence>
<feature type="transmembrane region" description="Helical" evidence="9">
    <location>
        <begin position="205"/>
        <end position="230"/>
    </location>
</feature>
<evidence type="ECO:0000256" key="4">
    <source>
        <dbReference type="ARBA" id="ARBA00022989"/>
    </source>
</evidence>
<feature type="transmembrane region" description="Helical" evidence="9">
    <location>
        <begin position="122"/>
        <end position="143"/>
    </location>
</feature>
<organism evidence="11 12">
    <name type="scientific">Acanthaster planci</name>
    <name type="common">Crown-of-thorns starfish</name>
    <dbReference type="NCBI Taxonomy" id="133434"/>
    <lineage>
        <taxon>Eukaryota</taxon>
        <taxon>Metazoa</taxon>
        <taxon>Echinodermata</taxon>
        <taxon>Eleutherozoa</taxon>
        <taxon>Asterozoa</taxon>
        <taxon>Asteroidea</taxon>
        <taxon>Valvatacea</taxon>
        <taxon>Valvatida</taxon>
        <taxon>Acanthasteridae</taxon>
        <taxon>Acanthaster</taxon>
    </lineage>
</organism>
<evidence type="ECO:0000256" key="5">
    <source>
        <dbReference type="ARBA" id="ARBA00023040"/>
    </source>
</evidence>
<reference evidence="12" key="1">
    <citation type="submission" date="2025-08" db="UniProtKB">
        <authorList>
            <consortium name="RefSeq"/>
        </authorList>
    </citation>
    <scope>IDENTIFICATION</scope>
</reference>
<evidence type="ECO:0000256" key="6">
    <source>
        <dbReference type="ARBA" id="ARBA00023136"/>
    </source>
</evidence>
<dbReference type="InterPro" id="IPR000276">
    <property type="entry name" value="GPCR_Rhodpsn"/>
</dbReference>
<dbReference type="SUPFAM" id="SSF81321">
    <property type="entry name" value="Family A G protein-coupled receptor-like"/>
    <property type="match status" value="1"/>
</dbReference>
<evidence type="ECO:0000256" key="9">
    <source>
        <dbReference type="SAM" id="Phobius"/>
    </source>
</evidence>
<feature type="transmembrane region" description="Helical" evidence="9">
    <location>
        <begin position="305"/>
        <end position="325"/>
    </location>
</feature>
<evidence type="ECO:0000256" key="7">
    <source>
        <dbReference type="ARBA" id="ARBA00023170"/>
    </source>
</evidence>
<dbReference type="AlphaFoldDB" id="A0A8B7ZDX1"/>
<keyword evidence="7" id="KW-0675">Receptor</keyword>
<dbReference type="CDD" id="cd00637">
    <property type="entry name" value="7tm_classA_rhodopsin-like"/>
    <property type="match status" value="1"/>
</dbReference>
<feature type="transmembrane region" description="Helical" evidence="9">
    <location>
        <begin position="279"/>
        <end position="299"/>
    </location>
</feature>
<evidence type="ECO:0000256" key="2">
    <source>
        <dbReference type="ARBA" id="ARBA00022475"/>
    </source>
</evidence>
<dbReference type="PANTHER" id="PTHR24228">
    <property type="entry name" value="B2 BRADYKININ RECEPTOR/ANGIOTENSIN II RECEPTOR"/>
    <property type="match status" value="1"/>
</dbReference>
<dbReference type="OrthoDB" id="9835842at2759"/>
<dbReference type="Pfam" id="PF00001">
    <property type="entry name" value="7tm_1"/>
    <property type="match status" value="1"/>
</dbReference>
<dbReference type="Gene3D" id="1.20.1070.10">
    <property type="entry name" value="Rhodopsin 7-helix transmembrane proteins"/>
    <property type="match status" value="1"/>
</dbReference>
<protein>
    <submittedName>
        <fullName evidence="12">Melatonin receptor type 1C-like</fullName>
    </submittedName>
</protein>
<dbReference type="GeneID" id="110985900"/>
<keyword evidence="8" id="KW-0807">Transducer</keyword>
<feature type="transmembrane region" description="Helical" evidence="9">
    <location>
        <begin position="45"/>
        <end position="70"/>
    </location>
</feature>
<evidence type="ECO:0000256" key="3">
    <source>
        <dbReference type="ARBA" id="ARBA00022692"/>
    </source>
</evidence>
<evidence type="ECO:0000313" key="11">
    <source>
        <dbReference type="Proteomes" id="UP000694845"/>
    </source>
</evidence>
<dbReference type="InterPro" id="IPR017452">
    <property type="entry name" value="GPCR_Rhodpsn_7TM"/>
</dbReference>
<comment type="subcellular location">
    <subcellularLocation>
        <location evidence="1">Cell membrane</location>
        <topology evidence="1">Multi-pass membrane protein</topology>
    </subcellularLocation>
</comment>
<dbReference type="Proteomes" id="UP000694845">
    <property type="component" value="Unplaced"/>
</dbReference>
<feature type="transmembrane region" description="Helical" evidence="9">
    <location>
        <begin position="82"/>
        <end position="102"/>
    </location>
</feature>
<dbReference type="RefSeq" id="XP_022103040.1">
    <property type="nucleotide sequence ID" value="XM_022247348.1"/>
</dbReference>
<dbReference type="OMA" id="ACLSMPW"/>
<keyword evidence="5" id="KW-0297">G-protein coupled receptor</keyword>
<accession>A0A8B7ZDX1</accession>
<name>A0A8B7ZDX1_ACAPL</name>
<dbReference type="GO" id="GO:0004930">
    <property type="term" value="F:G protein-coupled receptor activity"/>
    <property type="evidence" value="ECO:0007669"/>
    <property type="project" value="UniProtKB-KW"/>
</dbReference>
<feature type="domain" description="G-protein coupled receptors family 1 profile" evidence="10">
    <location>
        <begin position="60"/>
        <end position="324"/>
    </location>
</feature>
<keyword evidence="3 9" id="KW-0812">Transmembrane</keyword>